<accession>A0A1H2X7G6</accession>
<feature type="region of interest" description="Disordered" evidence="1">
    <location>
        <begin position="1"/>
        <end position="34"/>
    </location>
</feature>
<evidence type="ECO:0000313" key="3">
    <source>
        <dbReference type="EMBL" id="SDW88820.1"/>
    </source>
</evidence>
<dbReference type="InterPro" id="IPR000683">
    <property type="entry name" value="Gfo/Idh/MocA-like_OxRdtase_N"/>
</dbReference>
<sequence length="195" mass="20101">MGAKTPPEPSDAVSSGLSRHKIVPTGTDTTIPEDSPGIGFGYAGATFHAPLIVAVLGLRLAAIDLAAPNATHHPLAAEALAAGKHVVVDKPFTLNVGPVPVRHARISPGSATTPSSTTCSIQCCDMRYEGLRVVLHASALAAEPAPRFVLHSTGGAINRRIRHDRSAGPPCAPDVLVNSPHSWSSSAPPPLDSEE</sequence>
<dbReference type="OrthoDB" id="9774191at2"/>
<protein>
    <submittedName>
        <fullName evidence="3">Oxidoreductase family, NAD-binding Rossmann fold</fullName>
    </submittedName>
</protein>
<evidence type="ECO:0000259" key="2">
    <source>
        <dbReference type="Pfam" id="PF01408"/>
    </source>
</evidence>
<proteinExistence type="predicted"/>
<dbReference type="Pfam" id="PF01408">
    <property type="entry name" value="GFO_IDH_MocA"/>
    <property type="match status" value="1"/>
</dbReference>
<name>A0A1H2X7G6_THIRO</name>
<dbReference type="STRING" id="1058.SAMN05421783_11062"/>
<gene>
    <name evidence="3" type="ORF">SAMN05421783_11062</name>
</gene>
<dbReference type="GO" id="GO:0000166">
    <property type="term" value="F:nucleotide binding"/>
    <property type="evidence" value="ECO:0007669"/>
    <property type="project" value="InterPro"/>
</dbReference>
<evidence type="ECO:0000256" key="1">
    <source>
        <dbReference type="SAM" id="MobiDB-lite"/>
    </source>
</evidence>
<dbReference type="RefSeq" id="WP_139191919.1">
    <property type="nucleotide sequence ID" value="NZ_FNNZ01000010.1"/>
</dbReference>
<dbReference type="InterPro" id="IPR023282">
    <property type="entry name" value="HMG_CoA_Rdtase_N"/>
</dbReference>
<evidence type="ECO:0000313" key="4">
    <source>
        <dbReference type="Proteomes" id="UP000198816"/>
    </source>
</evidence>
<organism evidence="3 4">
    <name type="scientific">Thiocapsa roseopersicina</name>
    <dbReference type="NCBI Taxonomy" id="1058"/>
    <lineage>
        <taxon>Bacteria</taxon>
        <taxon>Pseudomonadati</taxon>
        <taxon>Pseudomonadota</taxon>
        <taxon>Gammaproteobacteria</taxon>
        <taxon>Chromatiales</taxon>
        <taxon>Chromatiaceae</taxon>
        <taxon>Thiocapsa</taxon>
    </lineage>
</organism>
<dbReference type="EMBL" id="FNNZ01000010">
    <property type="protein sequence ID" value="SDW88820.1"/>
    <property type="molecule type" value="Genomic_DNA"/>
</dbReference>
<dbReference type="InterPro" id="IPR036291">
    <property type="entry name" value="NAD(P)-bd_dom_sf"/>
</dbReference>
<dbReference type="Gene3D" id="1.10.3270.10">
    <property type="entry name" value="HMGR, N-terminal domain"/>
    <property type="match status" value="1"/>
</dbReference>
<reference evidence="4" key="1">
    <citation type="submission" date="2016-10" db="EMBL/GenBank/DDBJ databases">
        <authorList>
            <person name="Varghese N."/>
            <person name="Submissions S."/>
        </authorList>
    </citation>
    <scope>NUCLEOTIDE SEQUENCE [LARGE SCALE GENOMIC DNA]</scope>
    <source>
        <strain evidence="4">DSM 217</strain>
    </source>
</reference>
<dbReference type="AlphaFoldDB" id="A0A1H2X7G6"/>
<dbReference type="SUPFAM" id="SSF51735">
    <property type="entry name" value="NAD(P)-binding Rossmann-fold domains"/>
    <property type="match status" value="1"/>
</dbReference>
<dbReference type="GO" id="GO:0004420">
    <property type="term" value="F:hydroxymethylglutaryl-CoA reductase (NADPH) activity"/>
    <property type="evidence" value="ECO:0007669"/>
    <property type="project" value="InterPro"/>
</dbReference>
<feature type="region of interest" description="Disordered" evidence="1">
    <location>
        <begin position="162"/>
        <end position="195"/>
    </location>
</feature>
<keyword evidence="4" id="KW-1185">Reference proteome</keyword>
<dbReference type="Proteomes" id="UP000198816">
    <property type="component" value="Unassembled WGS sequence"/>
</dbReference>
<feature type="domain" description="Gfo/Idh/MocA-like oxidoreductase N-terminal" evidence="2">
    <location>
        <begin position="62"/>
        <end position="96"/>
    </location>
</feature>